<dbReference type="RefSeq" id="WP_184814871.1">
    <property type="nucleotide sequence ID" value="NZ_JACHJQ010000008.1"/>
</dbReference>
<evidence type="ECO:0000313" key="11">
    <source>
        <dbReference type="Proteomes" id="UP000520767"/>
    </source>
</evidence>
<dbReference type="AlphaFoldDB" id="A0A7W7QCZ8"/>
<keyword evidence="2 6" id="KW-0645">Protease</keyword>
<evidence type="ECO:0000256" key="8">
    <source>
        <dbReference type="SAM" id="SignalP"/>
    </source>
</evidence>
<evidence type="ECO:0000259" key="9">
    <source>
        <dbReference type="Pfam" id="PF00082"/>
    </source>
</evidence>
<dbReference type="PROSITE" id="PS00137">
    <property type="entry name" value="SUBTILASE_HIS"/>
    <property type="match status" value="1"/>
</dbReference>
<dbReference type="InterPro" id="IPR015500">
    <property type="entry name" value="Peptidase_S8_subtilisin-rel"/>
</dbReference>
<feature type="active site" description="Charge relay system" evidence="5 6">
    <location>
        <position position="208"/>
    </location>
</feature>
<proteinExistence type="inferred from homology"/>
<accession>A0A7W7QCZ8</accession>
<sequence length="1099" mass="113754">MPVGAKLSMVLLAAVVAGGGAPAPAVSAAPVAPVAGAASEFLGAVTLVTGDHVTVRRVGAQLVPQVRPAAGREHVHFATTAVDDSLLVVPGDAWAAVRTGQVDRRLFDVAALLRDGYGDAGRADIPLIVQGGQAGADATVTARLSTVDAVAVSQPKDTAAGFWAAHRGRIWLDGLRHPSLDVSVPQIGAPAAWDAGFTGSGVPVAVLDTGIDDTHPDLRRQITATKNFTSGHGVRDTDGHGTHVASTIAGTGAASGGKYKGVAPGAKLLVGKVCGGAGCPESAILAGMEWAVGQGAKVVNLSLGGPDTAADDPLELAVERLSAEHGTLFVVAAGNDGGYGAETVSSPASADAALAVGAVDDQDALASFSGRGPRVHDAALKPEITAPGVEITAARSRYSTRGKRGDRYVAISGTSMATPHVSGSAAILAQRHPEWTGARLKAALVGAAEPGAEGVYEQGAGRVDVARAVGQDVVAEPATVSVGRMSWPHADDEAVTRTITYHNDGDEPRTLRLALSSGTPEGMFGLSASSVTVPPHGTAGVAVTVDTAVPAAEGTFGTWVSASDETGGRVVTPVAVDREPESYDLTLETLDAKGAPTDAHYSFVFGLDESRFRPVPGIGDAGTLRVRAGRYHVDGAISTPRPGGTLFDSAKVVHPTVEVRADTTVVLDARSARPVSVTFDRANVVPKAVAVAYTRFTPRSSLNTGVLGDTFDRIGVGQVGARVPEEEMITSLGGVWAVPDAQGDVLRSAVTYNLSWFGYGDVPTGFTRHVVDGELARVHAVYRAQADRKRGTKVWVAQEPRAQVSNGFGFGFRLPLERTEFHNVTDVTDGAGVRWSGELQQWAMVNKQVHTETVLTGGVVDHQPGTVTEEEWNTAVFGPGFTTDGEFATRSGDVVAFNLPLYGDAGLDRAGVSEVDAGSTALYREGVLVGETAQPGLGQFEVPAAASSYRLEVSSRRSDVSEFSTLVSCVWTFTSARPPDEDPKPKGKGGVGLPLLAVRFAPPDLDRRNSTAADEVRVPVTVQRPYNAPPAGLASLTVDASFDDGRTWRPVPVTLDGADGGTVEITHPRSARFVSLRAHAADSAGNTVTQTVIRAYGSR</sequence>
<evidence type="ECO:0000256" key="2">
    <source>
        <dbReference type="ARBA" id="ARBA00022670"/>
    </source>
</evidence>
<organism evidence="10 11">
    <name type="scientific">Actinophytocola algeriensis</name>
    <dbReference type="NCBI Taxonomy" id="1768010"/>
    <lineage>
        <taxon>Bacteria</taxon>
        <taxon>Bacillati</taxon>
        <taxon>Actinomycetota</taxon>
        <taxon>Actinomycetes</taxon>
        <taxon>Pseudonocardiales</taxon>
        <taxon>Pseudonocardiaceae</taxon>
    </lineage>
</organism>
<feature type="active site" description="Charge relay system" evidence="5 6">
    <location>
        <position position="240"/>
    </location>
</feature>
<evidence type="ECO:0000256" key="6">
    <source>
        <dbReference type="PROSITE-ProRule" id="PRU01240"/>
    </source>
</evidence>
<evidence type="ECO:0000256" key="4">
    <source>
        <dbReference type="ARBA" id="ARBA00022825"/>
    </source>
</evidence>
<gene>
    <name evidence="10" type="ORF">FHR82_007100</name>
</gene>
<keyword evidence="11" id="KW-1185">Reference proteome</keyword>
<comment type="caution">
    <text evidence="10">The sequence shown here is derived from an EMBL/GenBank/DDBJ whole genome shotgun (WGS) entry which is preliminary data.</text>
</comment>
<reference evidence="10 11" key="1">
    <citation type="submission" date="2020-08" db="EMBL/GenBank/DDBJ databases">
        <title>Genomic Encyclopedia of Type Strains, Phase III (KMG-III): the genomes of soil and plant-associated and newly described type strains.</title>
        <authorList>
            <person name="Whitman W."/>
        </authorList>
    </citation>
    <scope>NUCLEOTIDE SEQUENCE [LARGE SCALE GENOMIC DNA]</scope>
    <source>
        <strain evidence="10 11">CECT 8960</strain>
    </source>
</reference>
<dbReference type="EMBL" id="JACHJQ010000008">
    <property type="protein sequence ID" value="MBB4910841.1"/>
    <property type="molecule type" value="Genomic_DNA"/>
</dbReference>
<dbReference type="GO" id="GO:0004252">
    <property type="term" value="F:serine-type endopeptidase activity"/>
    <property type="evidence" value="ECO:0007669"/>
    <property type="project" value="UniProtKB-UniRule"/>
</dbReference>
<evidence type="ECO:0000313" key="10">
    <source>
        <dbReference type="EMBL" id="MBB4910841.1"/>
    </source>
</evidence>
<feature type="active site" description="Charge relay system" evidence="5 6">
    <location>
        <position position="415"/>
    </location>
</feature>
<dbReference type="Proteomes" id="UP000520767">
    <property type="component" value="Unassembled WGS sequence"/>
</dbReference>
<dbReference type="InterPro" id="IPR023827">
    <property type="entry name" value="Peptidase_S8_Asp-AS"/>
</dbReference>
<name>A0A7W7QCZ8_9PSEU</name>
<dbReference type="Gene3D" id="3.40.50.200">
    <property type="entry name" value="Peptidase S8/S53 domain"/>
    <property type="match status" value="1"/>
</dbReference>
<evidence type="ECO:0000256" key="1">
    <source>
        <dbReference type="ARBA" id="ARBA00011073"/>
    </source>
</evidence>
<protein>
    <submittedName>
        <fullName evidence="10">Subtilisin family serine protease</fullName>
    </submittedName>
</protein>
<feature type="domain" description="Peptidase S8/S53" evidence="9">
    <location>
        <begin position="199"/>
        <end position="452"/>
    </location>
</feature>
<comment type="similarity">
    <text evidence="1 6 7">Belongs to the peptidase S8 family.</text>
</comment>
<feature type="chain" id="PRO_5031255874" evidence="8">
    <location>
        <begin position="29"/>
        <end position="1099"/>
    </location>
</feature>
<dbReference type="InterPro" id="IPR022398">
    <property type="entry name" value="Peptidase_S8_His-AS"/>
</dbReference>
<evidence type="ECO:0000256" key="5">
    <source>
        <dbReference type="PIRSR" id="PIRSR615500-1"/>
    </source>
</evidence>
<dbReference type="InterPro" id="IPR036852">
    <property type="entry name" value="Peptidase_S8/S53_dom_sf"/>
</dbReference>
<dbReference type="InterPro" id="IPR023828">
    <property type="entry name" value="Peptidase_S8_Ser-AS"/>
</dbReference>
<evidence type="ECO:0000256" key="3">
    <source>
        <dbReference type="ARBA" id="ARBA00022801"/>
    </source>
</evidence>
<dbReference type="PROSITE" id="PS00136">
    <property type="entry name" value="SUBTILASE_ASP"/>
    <property type="match status" value="1"/>
</dbReference>
<dbReference type="PROSITE" id="PS00138">
    <property type="entry name" value="SUBTILASE_SER"/>
    <property type="match status" value="1"/>
</dbReference>
<dbReference type="Pfam" id="PF00082">
    <property type="entry name" value="Peptidase_S8"/>
    <property type="match status" value="1"/>
</dbReference>
<dbReference type="PANTHER" id="PTHR43399:SF4">
    <property type="entry name" value="CELL WALL-ASSOCIATED PROTEASE"/>
    <property type="match status" value="1"/>
</dbReference>
<evidence type="ECO:0000256" key="7">
    <source>
        <dbReference type="RuleBase" id="RU003355"/>
    </source>
</evidence>
<dbReference type="PROSITE" id="PS51892">
    <property type="entry name" value="SUBTILASE"/>
    <property type="match status" value="1"/>
</dbReference>
<keyword evidence="8" id="KW-0732">Signal</keyword>
<feature type="signal peptide" evidence="8">
    <location>
        <begin position="1"/>
        <end position="28"/>
    </location>
</feature>
<dbReference type="InterPro" id="IPR000209">
    <property type="entry name" value="Peptidase_S8/S53_dom"/>
</dbReference>
<dbReference type="PRINTS" id="PR00723">
    <property type="entry name" value="SUBTILISIN"/>
</dbReference>
<dbReference type="InterPro" id="IPR051048">
    <property type="entry name" value="Peptidase_S8/S53_subtilisin"/>
</dbReference>
<keyword evidence="3 6" id="KW-0378">Hydrolase</keyword>
<dbReference type="PANTHER" id="PTHR43399">
    <property type="entry name" value="SUBTILISIN-RELATED"/>
    <property type="match status" value="1"/>
</dbReference>
<dbReference type="GO" id="GO:0006508">
    <property type="term" value="P:proteolysis"/>
    <property type="evidence" value="ECO:0007669"/>
    <property type="project" value="UniProtKB-KW"/>
</dbReference>
<keyword evidence="4 6" id="KW-0720">Serine protease</keyword>
<dbReference type="SUPFAM" id="SSF52743">
    <property type="entry name" value="Subtilisin-like"/>
    <property type="match status" value="1"/>
</dbReference>